<dbReference type="InterPro" id="IPR002523">
    <property type="entry name" value="MgTranspt_CorA/ZnTranspt_ZntB"/>
</dbReference>
<dbReference type="Pfam" id="PF01544">
    <property type="entry name" value="CorA"/>
    <property type="match status" value="1"/>
</dbReference>
<feature type="transmembrane region" description="Helical" evidence="6">
    <location>
        <begin position="260"/>
        <end position="279"/>
    </location>
</feature>
<evidence type="ECO:0000313" key="8">
    <source>
        <dbReference type="Proteomes" id="UP000242180"/>
    </source>
</evidence>
<dbReference type="InterPro" id="IPR045861">
    <property type="entry name" value="CorA_cytoplasmic_dom"/>
</dbReference>
<dbReference type="SUPFAM" id="SSF144083">
    <property type="entry name" value="Magnesium transport protein CorA, transmembrane region"/>
    <property type="match status" value="1"/>
</dbReference>
<keyword evidence="4 6" id="KW-1133">Transmembrane helix</keyword>
<dbReference type="OMA" id="SHWIAYS"/>
<proteinExistence type="inferred from homology"/>
<dbReference type="Gene3D" id="3.30.460.20">
    <property type="entry name" value="CorA soluble domain-like"/>
    <property type="match status" value="1"/>
</dbReference>
<keyword evidence="3 6" id="KW-0812">Transmembrane</keyword>
<dbReference type="InterPro" id="IPR045863">
    <property type="entry name" value="CorA_TM1_TM2"/>
</dbReference>
<evidence type="ECO:0000256" key="6">
    <source>
        <dbReference type="SAM" id="Phobius"/>
    </source>
</evidence>
<gene>
    <name evidence="7" type="ORF">BCR43DRAFT_540473</name>
</gene>
<dbReference type="STRING" id="13706.A0A1X2HNE8"/>
<dbReference type="EMBL" id="MCGN01000002">
    <property type="protein sequence ID" value="ORZ00396.1"/>
    <property type="molecule type" value="Genomic_DNA"/>
</dbReference>
<evidence type="ECO:0000256" key="4">
    <source>
        <dbReference type="ARBA" id="ARBA00022989"/>
    </source>
</evidence>
<evidence type="ECO:0000256" key="1">
    <source>
        <dbReference type="ARBA" id="ARBA00004141"/>
    </source>
</evidence>
<name>A0A1X2HNE8_SYNRA</name>
<organism evidence="7 8">
    <name type="scientific">Syncephalastrum racemosum</name>
    <name type="common">Filamentous fungus</name>
    <dbReference type="NCBI Taxonomy" id="13706"/>
    <lineage>
        <taxon>Eukaryota</taxon>
        <taxon>Fungi</taxon>
        <taxon>Fungi incertae sedis</taxon>
        <taxon>Mucoromycota</taxon>
        <taxon>Mucoromycotina</taxon>
        <taxon>Mucoromycetes</taxon>
        <taxon>Mucorales</taxon>
        <taxon>Syncephalastraceae</taxon>
        <taxon>Syncephalastrum</taxon>
    </lineage>
</organism>
<dbReference type="GO" id="GO:0016020">
    <property type="term" value="C:membrane"/>
    <property type="evidence" value="ECO:0007669"/>
    <property type="project" value="UniProtKB-SubCell"/>
</dbReference>
<dbReference type="OrthoDB" id="29879at2759"/>
<keyword evidence="8" id="KW-1185">Reference proteome</keyword>
<dbReference type="Gene3D" id="1.20.58.340">
    <property type="entry name" value="Magnesium transport protein CorA, transmembrane region"/>
    <property type="match status" value="2"/>
</dbReference>
<reference evidence="7 8" key="1">
    <citation type="submission" date="2016-07" db="EMBL/GenBank/DDBJ databases">
        <title>Pervasive Adenine N6-methylation of Active Genes in Fungi.</title>
        <authorList>
            <consortium name="DOE Joint Genome Institute"/>
            <person name="Mondo S.J."/>
            <person name="Dannebaum R.O."/>
            <person name="Kuo R.C."/>
            <person name="Labutti K."/>
            <person name="Haridas S."/>
            <person name="Kuo A."/>
            <person name="Salamov A."/>
            <person name="Ahrendt S.R."/>
            <person name="Lipzen A."/>
            <person name="Sullivan W."/>
            <person name="Andreopoulos W.B."/>
            <person name="Clum A."/>
            <person name="Lindquist E."/>
            <person name="Daum C."/>
            <person name="Ramamoorthy G.K."/>
            <person name="Gryganskyi A."/>
            <person name="Culley D."/>
            <person name="Magnuson J.K."/>
            <person name="James T.Y."/>
            <person name="O'Malley M.A."/>
            <person name="Stajich J.E."/>
            <person name="Spatafora J.W."/>
            <person name="Visel A."/>
            <person name="Grigoriev I.V."/>
        </authorList>
    </citation>
    <scope>NUCLEOTIDE SEQUENCE [LARGE SCALE GENOMIC DNA]</scope>
    <source>
        <strain evidence="7 8">NRRL 2496</strain>
    </source>
</reference>
<feature type="transmembrane region" description="Helical" evidence="6">
    <location>
        <begin position="291"/>
        <end position="312"/>
    </location>
</feature>
<dbReference type="InParanoid" id="A0A1X2HNE8"/>
<comment type="subcellular location">
    <subcellularLocation>
        <location evidence="1">Membrane</location>
        <topology evidence="1">Multi-pass membrane protein</topology>
    </subcellularLocation>
</comment>
<evidence type="ECO:0000313" key="7">
    <source>
        <dbReference type="EMBL" id="ORZ00396.1"/>
    </source>
</evidence>
<dbReference type="PANTHER" id="PTHR21535:SF51">
    <property type="entry name" value="MANGANESE RESISTANCE PROTEIN MNR2"/>
    <property type="match status" value="1"/>
</dbReference>
<accession>A0A1X2HNE8</accession>
<comment type="similarity">
    <text evidence="2">Belongs to the CorA metal ion transporter (MIT) (TC 1.A.35) family.</text>
</comment>
<dbReference type="GO" id="GO:0015095">
    <property type="term" value="F:magnesium ion transmembrane transporter activity"/>
    <property type="evidence" value="ECO:0007669"/>
    <property type="project" value="InterPro"/>
</dbReference>
<evidence type="ECO:0000256" key="3">
    <source>
        <dbReference type="ARBA" id="ARBA00022692"/>
    </source>
</evidence>
<dbReference type="SUPFAM" id="SSF143865">
    <property type="entry name" value="CorA soluble domain-like"/>
    <property type="match status" value="1"/>
</dbReference>
<dbReference type="AlphaFoldDB" id="A0A1X2HNE8"/>
<dbReference type="InterPro" id="IPR044089">
    <property type="entry name" value="Alr1-like"/>
</dbReference>
<dbReference type="GO" id="GO:0010961">
    <property type="term" value="P:intracellular magnesium ion homeostasis"/>
    <property type="evidence" value="ECO:0007669"/>
    <property type="project" value="TreeGrafter"/>
</dbReference>
<sequence>MDCKTDSARFTLYDGATGYNTVYSLDQTTPYAQWIDVYRPSHQELQSLADMFAIHPLTLNDLTSQTKREKCDLFSSYLFVSCQTLQHSMLYCIISEHCILTFHYDLVRFDRVRERIGEIQPYTVQVTPTWIGYAILDDLVLEFDKVTQHLALEVENLDDGVMGATALPDNTLVRIASCRKRVTHLVHHLSIKQDVLKVLLKAQTDIQIYFEDLQARTNSFLQHLSHCEIVLARTHANYLGQISIELTQASNKTSHVMSRLTIFATVLLPMNLVTGLWGVNVKVPGRDYDSLVCFYWILGCLGLVAMLSFTIARQWSLV</sequence>
<keyword evidence="5 6" id="KW-0472">Membrane</keyword>
<dbReference type="CDD" id="cd12829">
    <property type="entry name" value="Alr1p-like"/>
    <property type="match status" value="1"/>
</dbReference>
<evidence type="ECO:0000256" key="5">
    <source>
        <dbReference type="ARBA" id="ARBA00023136"/>
    </source>
</evidence>
<dbReference type="PANTHER" id="PTHR21535">
    <property type="entry name" value="MAGNESIUM AND COBALT TRANSPORT PROTEIN/MITOCHONDRIAL IMPORT INNER MEMBRANE TRANSLOCASE SUBUNIT TIM8"/>
    <property type="match status" value="1"/>
</dbReference>
<evidence type="ECO:0000256" key="2">
    <source>
        <dbReference type="ARBA" id="ARBA00009765"/>
    </source>
</evidence>
<protein>
    <submittedName>
        <fullName evidence="7">Cora-like Mg2+ transporter protein-domain-containing protein</fullName>
    </submittedName>
</protein>
<comment type="caution">
    <text evidence="7">The sequence shown here is derived from an EMBL/GenBank/DDBJ whole genome shotgun (WGS) entry which is preliminary data.</text>
</comment>
<dbReference type="Proteomes" id="UP000242180">
    <property type="component" value="Unassembled WGS sequence"/>
</dbReference>